<feature type="active site" description="For OMPdecase activity" evidence="10">
    <location>
        <position position="64"/>
    </location>
</feature>
<feature type="active site" description="For OMPdecase activity" evidence="10">
    <location>
        <position position="67"/>
    </location>
</feature>
<keyword evidence="15" id="KW-1185">Reference proteome</keyword>
<feature type="binding site" evidence="9 11">
    <location>
        <position position="212"/>
    </location>
    <ligand>
        <name>substrate</name>
    </ligand>
</feature>
<evidence type="ECO:0000256" key="4">
    <source>
        <dbReference type="ARBA" id="ARBA00022793"/>
    </source>
</evidence>
<dbReference type="FunFam" id="3.20.20.70:FF:000015">
    <property type="entry name" value="Orotidine 5'-phosphate decarboxylase"/>
    <property type="match status" value="1"/>
</dbReference>
<evidence type="ECO:0000313" key="14">
    <source>
        <dbReference type="EMBL" id="MRH77430.1"/>
    </source>
</evidence>
<dbReference type="NCBIfam" id="NF001273">
    <property type="entry name" value="PRK00230.1"/>
    <property type="match status" value="1"/>
</dbReference>
<dbReference type="InterPro" id="IPR013785">
    <property type="entry name" value="Aldolase_TIM"/>
</dbReference>
<organism evidence="14 15">
    <name type="scientific">Spiribacter salilacus</name>
    <dbReference type="NCBI Taxonomy" id="2664894"/>
    <lineage>
        <taxon>Bacteria</taxon>
        <taxon>Pseudomonadati</taxon>
        <taxon>Pseudomonadota</taxon>
        <taxon>Gammaproteobacteria</taxon>
        <taxon>Chromatiales</taxon>
        <taxon>Ectothiorhodospiraceae</taxon>
        <taxon>Spiribacter</taxon>
    </lineage>
</organism>
<evidence type="ECO:0000256" key="10">
    <source>
        <dbReference type="PIRSR" id="PIRSR614732-1"/>
    </source>
</evidence>
<dbReference type="InterPro" id="IPR014732">
    <property type="entry name" value="OMPdecase"/>
</dbReference>
<feature type="binding site" evidence="9 11">
    <location>
        <position position="192"/>
    </location>
    <ligand>
        <name>substrate</name>
    </ligand>
</feature>
<comment type="catalytic activity">
    <reaction evidence="7 9 12">
        <text>orotidine 5'-phosphate + H(+) = UMP + CO2</text>
        <dbReference type="Rhea" id="RHEA:11596"/>
        <dbReference type="ChEBI" id="CHEBI:15378"/>
        <dbReference type="ChEBI" id="CHEBI:16526"/>
        <dbReference type="ChEBI" id="CHEBI:57538"/>
        <dbReference type="ChEBI" id="CHEBI:57865"/>
        <dbReference type="EC" id="4.1.1.23"/>
    </reaction>
</comment>
<reference evidence="14 15" key="1">
    <citation type="submission" date="2019-11" db="EMBL/GenBank/DDBJ databases">
        <authorList>
            <person name="Zhang X.Y."/>
        </authorList>
    </citation>
    <scope>NUCLEOTIDE SEQUENCE [LARGE SCALE GENOMIC DNA]</scope>
    <source>
        <strain evidence="14 15">C176</strain>
    </source>
</reference>
<evidence type="ECO:0000256" key="8">
    <source>
        <dbReference type="ARBA" id="ARBA00061012"/>
    </source>
</evidence>
<sequence>MSQVPPNIIVALDYSDPEQAIQLVNQLPNQACCLKVGKELFVRGGPALVERWVKAGWRVFLDLKFHDIPHTVEAACQAATDLGVWMVDVHALGGSEMLEAARDAVEAGGGDRPLLIAVTILTSHQLSTLEEVGIAGNPMQAAGRLARLAQKSGLDGVVCSGHEVEGLRDHLGAQFRLVTPGIRPAGAAQDDQKRIMTPEAAVRAGASDLVIGRPITRADDPAAALTAIQTAIQRTEF</sequence>
<dbReference type="GO" id="GO:0005829">
    <property type="term" value="C:cytosol"/>
    <property type="evidence" value="ECO:0007669"/>
    <property type="project" value="TreeGrafter"/>
</dbReference>
<dbReference type="InterPro" id="IPR001754">
    <property type="entry name" value="OMPdeCOase_dom"/>
</dbReference>
<dbReference type="NCBIfam" id="TIGR01740">
    <property type="entry name" value="pyrF"/>
    <property type="match status" value="1"/>
</dbReference>
<evidence type="ECO:0000256" key="11">
    <source>
        <dbReference type="PIRSR" id="PIRSR614732-2"/>
    </source>
</evidence>
<comment type="similarity">
    <text evidence="8 9">Belongs to the OMP decarboxylase family. Type 1 subfamily.</text>
</comment>
<keyword evidence="6 9" id="KW-0456">Lyase</keyword>
<dbReference type="PANTHER" id="PTHR32119">
    <property type="entry name" value="OROTIDINE 5'-PHOSPHATE DECARBOXYLASE"/>
    <property type="match status" value="1"/>
</dbReference>
<comment type="pathway">
    <text evidence="2 9 12">Pyrimidine metabolism; UMP biosynthesis via de novo pathway; UMP from orotate: step 2/2.</text>
</comment>
<proteinExistence type="inferred from homology"/>
<dbReference type="Gene3D" id="3.20.20.70">
    <property type="entry name" value="Aldolase class I"/>
    <property type="match status" value="1"/>
</dbReference>
<dbReference type="HAMAP" id="MF_01200_B">
    <property type="entry name" value="OMPdecase_type1_B"/>
    <property type="match status" value="1"/>
</dbReference>
<evidence type="ECO:0000256" key="2">
    <source>
        <dbReference type="ARBA" id="ARBA00004861"/>
    </source>
</evidence>
<dbReference type="CDD" id="cd04725">
    <property type="entry name" value="OMP_decarboxylase_like"/>
    <property type="match status" value="1"/>
</dbReference>
<feature type="binding site" evidence="9 11">
    <location>
        <position position="213"/>
    </location>
    <ligand>
        <name>substrate</name>
    </ligand>
</feature>
<accession>A0A6N7QP13</accession>
<dbReference type="UniPathway" id="UPA00070">
    <property type="reaction ID" value="UER00120"/>
</dbReference>
<dbReference type="Pfam" id="PF00215">
    <property type="entry name" value="OMPdecase"/>
    <property type="match status" value="1"/>
</dbReference>
<dbReference type="RefSeq" id="WP_153718479.1">
    <property type="nucleotide sequence ID" value="NZ_WJPP01000001.1"/>
</dbReference>
<feature type="domain" description="Orotidine 5'-phosphate decarboxylase" evidence="13">
    <location>
        <begin position="7"/>
        <end position="228"/>
    </location>
</feature>
<evidence type="ECO:0000256" key="9">
    <source>
        <dbReference type="HAMAP-Rule" id="MF_01200"/>
    </source>
</evidence>
<name>A0A6N7QP13_9GAMM</name>
<dbReference type="PROSITE" id="PS00156">
    <property type="entry name" value="OMPDECASE"/>
    <property type="match status" value="1"/>
</dbReference>
<feature type="binding site" evidence="9 11">
    <location>
        <position position="35"/>
    </location>
    <ligand>
        <name>substrate</name>
    </ligand>
</feature>
<dbReference type="EC" id="4.1.1.23" evidence="9"/>
<dbReference type="EMBL" id="WJPP01000001">
    <property type="protein sequence ID" value="MRH77430.1"/>
    <property type="molecule type" value="Genomic_DNA"/>
</dbReference>
<comment type="function">
    <text evidence="1 9">Catalyzes the decarboxylation of orotidine 5'-monophosphate (OMP) to uridine 5'-monophosphate (UMP).</text>
</comment>
<evidence type="ECO:0000256" key="7">
    <source>
        <dbReference type="ARBA" id="ARBA00049157"/>
    </source>
</evidence>
<dbReference type="GO" id="GO:0006207">
    <property type="term" value="P:'de novo' pyrimidine nucleobase biosynthetic process"/>
    <property type="evidence" value="ECO:0007669"/>
    <property type="project" value="InterPro"/>
</dbReference>
<evidence type="ECO:0000256" key="12">
    <source>
        <dbReference type="RuleBase" id="RU000512"/>
    </source>
</evidence>
<comment type="caution">
    <text evidence="14">The sequence shown here is derived from an EMBL/GenBank/DDBJ whole genome shotgun (WGS) entry which is preliminary data.</text>
</comment>
<dbReference type="SUPFAM" id="SSF51366">
    <property type="entry name" value="Ribulose-phoshate binding barrel"/>
    <property type="match status" value="1"/>
</dbReference>
<dbReference type="PANTHER" id="PTHR32119:SF2">
    <property type="entry name" value="OROTIDINE 5'-PHOSPHATE DECARBOXYLASE"/>
    <property type="match status" value="1"/>
</dbReference>
<evidence type="ECO:0000313" key="15">
    <source>
        <dbReference type="Proteomes" id="UP000433788"/>
    </source>
</evidence>
<feature type="active site" description="Proton donor" evidence="9">
    <location>
        <position position="64"/>
    </location>
</feature>
<dbReference type="SMART" id="SM00934">
    <property type="entry name" value="OMPdecase"/>
    <property type="match status" value="1"/>
</dbReference>
<keyword evidence="5 9" id="KW-0665">Pyrimidine biosynthesis</keyword>
<dbReference type="InterPro" id="IPR011060">
    <property type="entry name" value="RibuloseP-bd_barrel"/>
</dbReference>
<gene>
    <name evidence="9 14" type="primary">pyrF</name>
    <name evidence="14" type="ORF">GH984_01730</name>
</gene>
<dbReference type="InterPro" id="IPR047596">
    <property type="entry name" value="OMPdecase_bac"/>
</dbReference>
<dbReference type="GO" id="GO:0044205">
    <property type="term" value="P:'de novo' UMP biosynthetic process"/>
    <property type="evidence" value="ECO:0007669"/>
    <property type="project" value="UniProtKB-UniRule"/>
</dbReference>
<dbReference type="GO" id="GO:0004590">
    <property type="term" value="F:orotidine-5'-phosphate decarboxylase activity"/>
    <property type="evidence" value="ECO:0007669"/>
    <property type="project" value="UniProtKB-UniRule"/>
</dbReference>
<evidence type="ECO:0000256" key="3">
    <source>
        <dbReference type="ARBA" id="ARBA00011738"/>
    </source>
</evidence>
<dbReference type="InterPro" id="IPR018089">
    <property type="entry name" value="OMPdecase_AS"/>
</dbReference>
<feature type="binding site" evidence="9 11">
    <location>
        <position position="13"/>
    </location>
    <ligand>
        <name>substrate</name>
    </ligand>
</feature>
<protein>
    <recommendedName>
        <fullName evidence="9">Orotidine 5'-phosphate decarboxylase</fullName>
        <ecNumber evidence="9">4.1.1.23</ecNumber>
    </recommendedName>
    <alternativeName>
        <fullName evidence="9">OMP decarboxylase</fullName>
        <shortName evidence="9">OMPDCase</shortName>
        <shortName evidence="9">OMPdecase</shortName>
    </alternativeName>
</protein>
<evidence type="ECO:0000256" key="1">
    <source>
        <dbReference type="ARBA" id="ARBA00002356"/>
    </source>
</evidence>
<feature type="binding site" evidence="9">
    <location>
        <begin position="62"/>
        <end position="71"/>
    </location>
    <ligand>
        <name>substrate</name>
    </ligand>
</feature>
<feature type="active site" description="For OMPdecase activity" evidence="10">
    <location>
        <position position="62"/>
    </location>
</feature>
<dbReference type="Proteomes" id="UP000433788">
    <property type="component" value="Unassembled WGS sequence"/>
</dbReference>
<comment type="subunit">
    <text evidence="3 9">Homodimer.</text>
</comment>
<keyword evidence="4 9" id="KW-0210">Decarboxylase</keyword>
<evidence type="ECO:0000256" key="5">
    <source>
        <dbReference type="ARBA" id="ARBA00022975"/>
    </source>
</evidence>
<feature type="binding site" evidence="9 11">
    <location>
        <position position="122"/>
    </location>
    <ligand>
        <name>substrate</name>
    </ligand>
</feature>
<evidence type="ECO:0000259" key="13">
    <source>
        <dbReference type="SMART" id="SM00934"/>
    </source>
</evidence>
<dbReference type="AlphaFoldDB" id="A0A6N7QP13"/>
<evidence type="ECO:0000256" key="6">
    <source>
        <dbReference type="ARBA" id="ARBA00023239"/>
    </source>
</evidence>
<feature type="binding site" evidence="9 11">
    <location>
        <position position="183"/>
    </location>
    <ligand>
        <name>substrate</name>
    </ligand>
</feature>